<dbReference type="Gene3D" id="3.30.70.870">
    <property type="entry name" value="Elongation Factor G (Translational Gtpase), domain 3"/>
    <property type="match status" value="1"/>
</dbReference>
<comment type="function">
    <text evidence="3">A 50S ribosomal subunit assembly protein with GTPase activity, required for 50S subunit assembly at low temperatures, may also play a role in translation. Binds GTP and analogs. Binds the 70S ribosome between the 30S and 50S subunits, in a similar position as ribosome-bound EF-G; it contacts a number of ribosomal proteins, both rRNAs and the A-site tRNA.</text>
</comment>
<dbReference type="RefSeq" id="WP_007279637.1">
    <property type="nucleotide sequence ID" value="NZ_ABCK01000015.1"/>
</dbReference>
<dbReference type="Proteomes" id="UP000004947">
    <property type="component" value="Unassembled WGS sequence"/>
</dbReference>
<feature type="binding site" evidence="3">
    <location>
        <begin position="14"/>
        <end position="19"/>
    </location>
    <ligand>
        <name>GTP</name>
        <dbReference type="ChEBI" id="CHEBI:37565"/>
    </ligand>
</feature>
<proteinExistence type="inferred from homology"/>
<dbReference type="OrthoDB" id="9801591at2"/>
<reference evidence="5 6" key="1">
    <citation type="journal article" date="2010" name="J. Bacteriol.">
        <title>Genome sequence of Lentisphaera araneosa HTCC2155T, the type species of the order Lentisphaerales in the phylum Lentisphaerae.</title>
        <authorList>
            <person name="Thrash J.C."/>
            <person name="Cho J.C."/>
            <person name="Vergin K.L."/>
            <person name="Morris R.M."/>
            <person name="Giovannoni S.J."/>
        </authorList>
    </citation>
    <scope>NUCLEOTIDE SEQUENCE [LARGE SCALE GENOMIC DNA]</scope>
    <source>
        <strain evidence="5 6">HTCC2155</strain>
    </source>
</reference>
<dbReference type="GO" id="GO:0003924">
    <property type="term" value="F:GTPase activity"/>
    <property type="evidence" value="ECO:0007669"/>
    <property type="project" value="UniProtKB-UniRule"/>
</dbReference>
<keyword evidence="3" id="KW-0699">rRNA-binding</keyword>
<dbReference type="FunFam" id="3.40.50.300:FF:000055">
    <property type="entry name" value="GTP-binding protein TypA"/>
    <property type="match status" value="1"/>
</dbReference>
<dbReference type="FunFam" id="2.40.50.250:FF:000001">
    <property type="entry name" value="GTP-binding protein TypA"/>
    <property type="match status" value="1"/>
</dbReference>
<comment type="caution">
    <text evidence="5">The sequence shown here is derived from an EMBL/GenBank/DDBJ whole genome shotgun (WGS) entry which is preliminary data.</text>
</comment>
<dbReference type="GO" id="GO:0000049">
    <property type="term" value="F:tRNA binding"/>
    <property type="evidence" value="ECO:0007669"/>
    <property type="project" value="UniProtKB-KW"/>
</dbReference>
<dbReference type="Pfam" id="PF00009">
    <property type="entry name" value="GTP_EFTU"/>
    <property type="match status" value="1"/>
</dbReference>
<dbReference type="InterPro" id="IPR006298">
    <property type="entry name" value="BipA"/>
</dbReference>
<dbReference type="FunFam" id="3.30.70.870:FF:000003">
    <property type="entry name" value="GTP-binding protein TypA"/>
    <property type="match status" value="1"/>
</dbReference>
<dbReference type="AlphaFoldDB" id="A6DP54"/>
<dbReference type="GO" id="GO:0000027">
    <property type="term" value="P:ribosomal large subunit assembly"/>
    <property type="evidence" value="ECO:0007669"/>
    <property type="project" value="UniProtKB-UniRule"/>
</dbReference>
<dbReference type="NCBIfam" id="TIGR01394">
    <property type="entry name" value="TypA_BipA"/>
    <property type="match status" value="1"/>
</dbReference>
<dbReference type="GO" id="GO:0010467">
    <property type="term" value="P:gene expression"/>
    <property type="evidence" value="ECO:0007669"/>
    <property type="project" value="UniProtKB-ARBA"/>
</dbReference>
<comment type="subcellular location">
    <subcellularLocation>
        <location evidence="3">Cytoplasm</location>
    </subcellularLocation>
    <text evidence="3">Binds to ribosomes.</text>
</comment>
<dbReference type="InterPro" id="IPR031157">
    <property type="entry name" value="G_TR_CS"/>
</dbReference>
<dbReference type="GO" id="GO:0043022">
    <property type="term" value="F:ribosome binding"/>
    <property type="evidence" value="ECO:0007669"/>
    <property type="project" value="UniProtKB-UniRule"/>
</dbReference>
<dbReference type="InterPro" id="IPR035647">
    <property type="entry name" value="EFG_III/V"/>
</dbReference>
<keyword evidence="3" id="KW-0547">Nucleotide-binding</keyword>
<dbReference type="InterPro" id="IPR047043">
    <property type="entry name" value="BipA_III"/>
</dbReference>
<dbReference type="Gene3D" id="3.30.70.240">
    <property type="match status" value="1"/>
</dbReference>
<feature type="binding site" evidence="3">
    <location>
        <begin position="127"/>
        <end position="130"/>
    </location>
    <ligand>
        <name>GTP</name>
        <dbReference type="ChEBI" id="CHEBI:37565"/>
    </ligand>
</feature>
<dbReference type="PRINTS" id="PR00315">
    <property type="entry name" value="ELONGATNFCT"/>
</dbReference>
<dbReference type="FunFam" id="2.40.30.10:FF:000016">
    <property type="entry name" value="GTP-binding protein TypA"/>
    <property type="match status" value="1"/>
</dbReference>
<dbReference type="PANTHER" id="PTHR42908:SF8">
    <property type="entry name" value="TR-TYPE G DOMAIN-CONTAINING PROTEIN"/>
    <property type="match status" value="1"/>
</dbReference>
<organism evidence="5 6">
    <name type="scientific">Lentisphaera araneosa HTCC2155</name>
    <dbReference type="NCBI Taxonomy" id="313628"/>
    <lineage>
        <taxon>Bacteria</taxon>
        <taxon>Pseudomonadati</taxon>
        <taxon>Lentisphaerota</taxon>
        <taxon>Lentisphaeria</taxon>
        <taxon>Lentisphaerales</taxon>
        <taxon>Lentisphaeraceae</taxon>
        <taxon>Lentisphaera</taxon>
    </lineage>
</organism>
<keyword evidence="3" id="KW-0820">tRNA-binding</keyword>
<dbReference type="Gene3D" id="2.40.50.250">
    <property type="entry name" value="bipa protein"/>
    <property type="match status" value="1"/>
</dbReference>
<evidence type="ECO:0000313" key="6">
    <source>
        <dbReference type="Proteomes" id="UP000004947"/>
    </source>
</evidence>
<keyword evidence="3" id="KW-0690">Ribosome biogenesis</keyword>
<dbReference type="GO" id="GO:1990904">
    <property type="term" value="C:ribonucleoprotein complex"/>
    <property type="evidence" value="ECO:0007669"/>
    <property type="project" value="TreeGrafter"/>
</dbReference>
<dbReference type="InterPro" id="IPR047042">
    <property type="entry name" value="BipA_II"/>
</dbReference>
<dbReference type="InterPro" id="IPR035651">
    <property type="entry name" value="BipA_V"/>
</dbReference>
<dbReference type="SUPFAM" id="SSF50447">
    <property type="entry name" value="Translation proteins"/>
    <property type="match status" value="1"/>
</dbReference>
<comment type="catalytic activity">
    <reaction evidence="2 3">
        <text>GTP + H2O = GDP + phosphate + H(+)</text>
        <dbReference type="Rhea" id="RHEA:19669"/>
        <dbReference type="ChEBI" id="CHEBI:15377"/>
        <dbReference type="ChEBI" id="CHEBI:15378"/>
        <dbReference type="ChEBI" id="CHEBI:37565"/>
        <dbReference type="ChEBI" id="CHEBI:43474"/>
        <dbReference type="ChEBI" id="CHEBI:58189"/>
    </reaction>
</comment>
<dbReference type="PROSITE" id="PS51722">
    <property type="entry name" value="G_TR_2"/>
    <property type="match status" value="1"/>
</dbReference>
<dbReference type="NCBIfam" id="TIGR00231">
    <property type="entry name" value="small_GTP"/>
    <property type="match status" value="1"/>
</dbReference>
<evidence type="ECO:0000256" key="2">
    <source>
        <dbReference type="ARBA" id="ARBA00048548"/>
    </source>
</evidence>
<dbReference type="Pfam" id="PF00679">
    <property type="entry name" value="EFG_C"/>
    <property type="match status" value="1"/>
</dbReference>
<sequence>MSQIRNVAIIAHVDHGKTTLVDEILKQAQVFRENEETETCVLDSNDQERERGITILSKIISVNYGGCKLNIIDTPGHADFGGQVERVLKKADCVLLLVDAAEGPMPQTRFVLNKAIQLNLQPIVVINKVDKDDARCDEVLDEVHDLFFELGASEEQVFCPVFYGSGRDGWFADSPEGSQEDIKPLLNCIVNDIKPPAQIEGPVQLQITTIDYSSYVGRIGIGRVYRGTLDKNKPVMTIADDGTQIRANIKQLFVFDGLGRREVESVECGDICAIVGLTNCDIGLTVCDAEEPEALPKLELDKPTLSMLFRVNDSPLFGQEGELVTSRQVSDRLFKEVEKDVALEVEDVNGEAFRVSGRGILHLSILIESMRREGYELSVSQPQVITRDIDGVKHEPIENLSVEVPEESGGKVIEIVGGRRGEMKTMETRSGRTMLNFSIPTRGIIGLRSRLLTATQGEAIIGHSFEAYEPMKGDFPHRRNGVLISMAQGESTAFAIDALQQRGIFFIDPNIDVYEGMVVGENSREGDLMVNVLKNKQLTNVRSSGTDKAIKITPASVKSLEEYLEYVGADELVECTPKNIRLRKKLLKEVERKRGSKLS</sequence>
<dbReference type="GO" id="GO:0005525">
    <property type="term" value="F:GTP binding"/>
    <property type="evidence" value="ECO:0007669"/>
    <property type="project" value="UniProtKB-UniRule"/>
</dbReference>
<dbReference type="InterPro" id="IPR005225">
    <property type="entry name" value="Small_GTP-bd"/>
</dbReference>
<keyword evidence="3" id="KW-0378">Hydrolase</keyword>
<accession>A6DP54</accession>
<gene>
    <name evidence="3" type="primary">bipA</name>
    <name evidence="5" type="ORF">LNTAR_02222</name>
</gene>
<dbReference type="HAMAP" id="MF_00849">
    <property type="entry name" value="BipA"/>
    <property type="match status" value="1"/>
</dbReference>
<dbReference type="InterPro" id="IPR047041">
    <property type="entry name" value="BipA_GTP-bd_dom"/>
</dbReference>
<keyword evidence="3" id="KW-0694">RNA-binding</keyword>
<keyword evidence="3" id="KW-0963">Cytoplasm</keyword>
<protein>
    <recommendedName>
        <fullName evidence="3">Large ribosomal subunit assembly factor BipA</fullName>
        <ecNumber evidence="3">3.6.5.-</ecNumber>
    </recommendedName>
    <alternativeName>
        <fullName evidence="3">GTP-binding protein BipA</fullName>
    </alternativeName>
</protein>
<dbReference type="STRING" id="313628.LNTAR_02222"/>
<evidence type="ECO:0000256" key="3">
    <source>
        <dbReference type="HAMAP-Rule" id="MF_00849"/>
    </source>
</evidence>
<dbReference type="CDD" id="cd01891">
    <property type="entry name" value="TypA_BipA"/>
    <property type="match status" value="1"/>
</dbReference>
<dbReference type="GO" id="GO:0009409">
    <property type="term" value="P:response to cold"/>
    <property type="evidence" value="ECO:0007669"/>
    <property type="project" value="UniProtKB-ARBA"/>
</dbReference>
<dbReference type="PROSITE" id="PS00301">
    <property type="entry name" value="G_TR_1"/>
    <property type="match status" value="1"/>
</dbReference>
<dbReference type="SUPFAM" id="SSF54980">
    <property type="entry name" value="EF-G C-terminal domain-like"/>
    <property type="match status" value="2"/>
</dbReference>
<keyword evidence="1 3" id="KW-0342">GTP-binding</keyword>
<dbReference type="SUPFAM" id="SSF52540">
    <property type="entry name" value="P-loop containing nucleoside triphosphate hydrolases"/>
    <property type="match status" value="1"/>
</dbReference>
<dbReference type="InterPro" id="IPR000640">
    <property type="entry name" value="EFG_V-like"/>
</dbReference>
<dbReference type="Pfam" id="PF21018">
    <property type="entry name" value="BipA_C"/>
    <property type="match status" value="1"/>
</dbReference>
<dbReference type="CDD" id="cd03710">
    <property type="entry name" value="BipA_TypA_C"/>
    <property type="match status" value="1"/>
</dbReference>
<dbReference type="FunFam" id="3.30.70.240:FF:000002">
    <property type="entry name" value="GTP-binding protein TypA"/>
    <property type="match status" value="1"/>
</dbReference>
<evidence type="ECO:0000259" key="4">
    <source>
        <dbReference type="PROSITE" id="PS51722"/>
    </source>
</evidence>
<dbReference type="eggNOG" id="COG1217">
    <property type="taxonomic scope" value="Bacteria"/>
</dbReference>
<evidence type="ECO:0000256" key="1">
    <source>
        <dbReference type="ARBA" id="ARBA00023134"/>
    </source>
</evidence>
<dbReference type="PANTHER" id="PTHR42908">
    <property type="entry name" value="TRANSLATION ELONGATION FACTOR-RELATED"/>
    <property type="match status" value="1"/>
</dbReference>
<dbReference type="InterPro" id="IPR000795">
    <property type="entry name" value="T_Tr_GTP-bd_dom"/>
</dbReference>
<dbReference type="EC" id="3.6.5.-" evidence="3"/>
<dbReference type="InterPro" id="IPR042116">
    <property type="entry name" value="TypA/BipA_C"/>
</dbReference>
<comment type="subunit">
    <text evidence="3">Monomer.</text>
</comment>
<dbReference type="Gene3D" id="3.40.50.300">
    <property type="entry name" value="P-loop containing nucleotide triphosphate hydrolases"/>
    <property type="match status" value="1"/>
</dbReference>
<dbReference type="InterPro" id="IPR048876">
    <property type="entry name" value="BipA_C"/>
</dbReference>
<dbReference type="GO" id="GO:0019843">
    <property type="term" value="F:rRNA binding"/>
    <property type="evidence" value="ECO:0007669"/>
    <property type="project" value="UniProtKB-KW"/>
</dbReference>
<dbReference type="InterPro" id="IPR009000">
    <property type="entry name" value="Transl_B-barrel_sf"/>
</dbReference>
<dbReference type="EMBL" id="ABCK01000015">
    <property type="protein sequence ID" value="EDM26586.1"/>
    <property type="molecule type" value="Genomic_DNA"/>
</dbReference>
<dbReference type="CDD" id="cd03691">
    <property type="entry name" value="BipA_TypA_II"/>
    <property type="match status" value="1"/>
</dbReference>
<dbReference type="GO" id="GO:0005829">
    <property type="term" value="C:cytosol"/>
    <property type="evidence" value="ECO:0007669"/>
    <property type="project" value="TreeGrafter"/>
</dbReference>
<dbReference type="CDD" id="cd16263">
    <property type="entry name" value="BipA_III"/>
    <property type="match status" value="1"/>
</dbReference>
<dbReference type="InterPro" id="IPR004161">
    <property type="entry name" value="EFTu-like_2"/>
</dbReference>
<feature type="domain" description="Tr-type G" evidence="4">
    <location>
        <begin position="2"/>
        <end position="197"/>
    </location>
</feature>
<evidence type="ECO:0000313" key="5">
    <source>
        <dbReference type="EMBL" id="EDM26586.1"/>
    </source>
</evidence>
<dbReference type="SMART" id="SM00838">
    <property type="entry name" value="EFG_C"/>
    <property type="match status" value="1"/>
</dbReference>
<dbReference type="Gene3D" id="2.40.30.10">
    <property type="entry name" value="Translation factors"/>
    <property type="match status" value="1"/>
</dbReference>
<comment type="similarity">
    <text evidence="3">Belongs to the TRAFAC class translation factor GTPase superfamily. Classic translation factor GTPase family. BipA subfamily.</text>
</comment>
<dbReference type="InterPro" id="IPR027417">
    <property type="entry name" value="P-loop_NTPase"/>
</dbReference>
<dbReference type="Pfam" id="PF03144">
    <property type="entry name" value="GTP_EFTU_D2"/>
    <property type="match status" value="1"/>
</dbReference>
<keyword evidence="6" id="KW-1185">Reference proteome</keyword>
<name>A6DP54_9BACT</name>